<gene>
    <name evidence="2" type="ORF">SAMN05444266_104146</name>
</gene>
<dbReference type="PANTHER" id="PTHR42912">
    <property type="entry name" value="METHYLTRANSFERASE"/>
    <property type="match status" value="1"/>
</dbReference>
<dbReference type="GO" id="GO:0032259">
    <property type="term" value="P:methylation"/>
    <property type="evidence" value="ECO:0007669"/>
    <property type="project" value="UniProtKB-KW"/>
</dbReference>
<dbReference type="EMBL" id="FRBL01000004">
    <property type="protein sequence ID" value="SHL60685.1"/>
    <property type="molecule type" value="Genomic_DNA"/>
</dbReference>
<dbReference type="CDD" id="cd02440">
    <property type="entry name" value="AdoMet_MTases"/>
    <property type="match status" value="1"/>
</dbReference>
<evidence type="ECO:0000313" key="3">
    <source>
        <dbReference type="Proteomes" id="UP000184420"/>
    </source>
</evidence>
<dbReference type="RefSeq" id="WP_073080736.1">
    <property type="nucleotide sequence ID" value="NZ_FRBL01000004.1"/>
</dbReference>
<dbReference type="PANTHER" id="PTHR42912:SF93">
    <property type="entry name" value="N6-ADENOSINE-METHYLTRANSFERASE TMT1A"/>
    <property type="match status" value="1"/>
</dbReference>
<organism evidence="2 3">
    <name type="scientific">Chitinophaga jiangningensis</name>
    <dbReference type="NCBI Taxonomy" id="1419482"/>
    <lineage>
        <taxon>Bacteria</taxon>
        <taxon>Pseudomonadati</taxon>
        <taxon>Bacteroidota</taxon>
        <taxon>Chitinophagia</taxon>
        <taxon>Chitinophagales</taxon>
        <taxon>Chitinophagaceae</taxon>
        <taxon>Chitinophaga</taxon>
    </lineage>
</organism>
<dbReference type="SUPFAM" id="SSF53335">
    <property type="entry name" value="S-adenosyl-L-methionine-dependent methyltransferases"/>
    <property type="match status" value="1"/>
</dbReference>
<dbReference type="OrthoDB" id="9770553at2"/>
<dbReference type="InterPro" id="IPR050508">
    <property type="entry name" value="Methyltransf_Superfamily"/>
</dbReference>
<keyword evidence="3" id="KW-1185">Reference proteome</keyword>
<dbReference type="GO" id="GO:0008757">
    <property type="term" value="F:S-adenosylmethionine-dependent methyltransferase activity"/>
    <property type="evidence" value="ECO:0007669"/>
    <property type="project" value="InterPro"/>
</dbReference>
<dbReference type="AlphaFoldDB" id="A0A1M7C0B0"/>
<feature type="domain" description="Methyltransferase" evidence="1">
    <location>
        <begin position="53"/>
        <end position="149"/>
    </location>
</feature>
<proteinExistence type="predicted"/>
<sequence length="228" mass="25715">MATLEPAKKQFTPAMGYHFLTGLYDVTVSLTMPENRIRQRLVTELAPQSREAILEFGFGTGQNLIRIHQRNAHTNLRGLDIDPKVKALAAKKLAKFGLDLPLDLYDGGVFPYADNSFDKVVSSLVFHQLSKEGKFAALAEIQRVLKPGGRLVIGDWGQPSSYRMRMAFYTVQLLDGFRTTTDNVKGLMPVYMEMQGFTDVQEPDYIDTWLGTYAYYTGICQKASLMRK</sequence>
<evidence type="ECO:0000259" key="1">
    <source>
        <dbReference type="Pfam" id="PF13649"/>
    </source>
</evidence>
<accession>A0A1M7C0B0</accession>
<dbReference type="Proteomes" id="UP000184420">
    <property type="component" value="Unassembled WGS sequence"/>
</dbReference>
<keyword evidence="2" id="KW-0489">Methyltransferase</keyword>
<dbReference type="InterPro" id="IPR041698">
    <property type="entry name" value="Methyltransf_25"/>
</dbReference>
<evidence type="ECO:0000313" key="2">
    <source>
        <dbReference type="EMBL" id="SHL60685.1"/>
    </source>
</evidence>
<dbReference type="STRING" id="1419482.SAMN05444266_104146"/>
<dbReference type="Pfam" id="PF13649">
    <property type="entry name" value="Methyltransf_25"/>
    <property type="match status" value="1"/>
</dbReference>
<protein>
    <submittedName>
        <fullName evidence="2">Methyltransferase domain-containing protein</fullName>
    </submittedName>
</protein>
<keyword evidence="2" id="KW-0808">Transferase</keyword>
<reference evidence="2 3" key="1">
    <citation type="submission" date="2016-11" db="EMBL/GenBank/DDBJ databases">
        <authorList>
            <person name="Jaros S."/>
            <person name="Januszkiewicz K."/>
            <person name="Wedrychowicz H."/>
        </authorList>
    </citation>
    <scope>NUCLEOTIDE SEQUENCE [LARGE SCALE GENOMIC DNA]</scope>
    <source>
        <strain evidence="2 3">DSM 27406</strain>
    </source>
</reference>
<dbReference type="InterPro" id="IPR029063">
    <property type="entry name" value="SAM-dependent_MTases_sf"/>
</dbReference>
<name>A0A1M7C0B0_9BACT</name>
<dbReference type="Gene3D" id="3.40.50.150">
    <property type="entry name" value="Vaccinia Virus protein VP39"/>
    <property type="match status" value="1"/>
</dbReference>